<proteinExistence type="predicted"/>
<protein>
    <submittedName>
        <fullName evidence="1">DUF211 domain-containing protein</fullName>
    </submittedName>
</protein>
<dbReference type="RefSeq" id="WP_260593595.1">
    <property type="nucleotide sequence ID" value="NZ_CP104003.1"/>
</dbReference>
<evidence type="ECO:0000313" key="2">
    <source>
        <dbReference type="Proteomes" id="UP001057580"/>
    </source>
</evidence>
<dbReference type="AlphaFoldDB" id="A0A9E7R2I6"/>
<dbReference type="PANTHER" id="PTHR42240:SF1">
    <property type="entry name" value="DUF211 DOMAIN-CONTAINING PROTEIN"/>
    <property type="match status" value="1"/>
</dbReference>
<dbReference type="Pfam" id="PF02680">
    <property type="entry name" value="DUF211"/>
    <property type="match status" value="1"/>
</dbReference>
<keyword evidence="2" id="KW-1185">Reference proteome</keyword>
<dbReference type="Gene3D" id="3.30.70.1340">
    <property type="entry name" value="MTH889-like domain"/>
    <property type="match status" value="1"/>
</dbReference>
<dbReference type="GeneID" id="74944943"/>
<dbReference type="Proteomes" id="UP001057580">
    <property type="component" value="Chromosome"/>
</dbReference>
<evidence type="ECO:0000313" key="1">
    <source>
        <dbReference type="EMBL" id="UWM54575.1"/>
    </source>
</evidence>
<dbReference type="EMBL" id="CP104003">
    <property type="protein sequence ID" value="UWM54575.1"/>
    <property type="molecule type" value="Genomic_DNA"/>
</dbReference>
<dbReference type="SUPFAM" id="SSF160363">
    <property type="entry name" value="MTH889-like"/>
    <property type="match status" value="1"/>
</dbReference>
<name>A0A9E7R2I6_9EURY</name>
<sequence length="96" mass="10368">MSTVRRLVVDVLKPHDPPLPEFASRLAEVGSVAGVTVSLVELDREVQNVKITVEGGAIEYDEVEAAVENLGGTVHSVDEVACGEYVVEDRPTQQDH</sequence>
<dbReference type="PANTHER" id="PTHR42240">
    <property type="entry name" value="DUF211 DOMAIN-CONTAINING PROTEIN"/>
    <property type="match status" value="1"/>
</dbReference>
<reference evidence="1" key="1">
    <citation type="submission" date="2022-09" db="EMBL/GenBank/DDBJ databases">
        <title>Diverse halophilic archaea isolated from saline environments.</title>
        <authorList>
            <person name="Cui H.-L."/>
        </authorList>
    </citation>
    <scope>NUCLEOTIDE SEQUENCE</scope>
    <source>
        <strain evidence="1">ZS-35-S2</strain>
    </source>
</reference>
<gene>
    <name evidence="1" type="ORF">N0B31_20935</name>
</gene>
<accession>A0A9E7R2I6</accession>
<organism evidence="1 2">
    <name type="scientific">Salinirubellus salinus</name>
    <dbReference type="NCBI Taxonomy" id="1364945"/>
    <lineage>
        <taxon>Archaea</taxon>
        <taxon>Methanobacteriati</taxon>
        <taxon>Methanobacteriota</taxon>
        <taxon>Stenosarchaea group</taxon>
        <taxon>Halobacteria</taxon>
        <taxon>Halobacteriales</taxon>
        <taxon>Natronomonadaceae</taxon>
        <taxon>Salinirubellus</taxon>
    </lineage>
</organism>
<dbReference type="InterPro" id="IPR003831">
    <property type="entry name" value="DUF211"/>
</dbReference>
<dbReference type="InterPro" id="IPR023129">
    <property type="entry name" value="MTH889-like_dom_sf"/>
</dbReference>
<dbReference type="KEGG" id="ssai:N0B31_20935"/>